<reference evidence="9 10" key="1">
    <citation type="submission" date="2019-03" db="EMBL/GenBank/DDBJ databases">
        <title>Genomic Encyclopedia of Archaeal and Bacterial Type Strains, Phase II (KMG-II): from individual species to whole genera.</title>
        <authorList>
            <person name="Goeker M."/>
        </authorList>
    </citation>
    <scope>NUCLEOTIDE SEQUENCE [LARGE SCALE GENOMIC DNA]</scope>
    <source>
        <strain evidence="9 10">DSM 19035</strain>
    </source>
</reference>
<keyword evidence="6" id="KW-0902">Two-component regulatory system</keyword>
<dbReference type="EC" id="2.7.13.3" evidence="2"/>
<dbReference type="Proteomes" id="UP000295620">
    <property type="component" value="Unassembled WGS sequence"/>
</dbReference>
<dbReference type="SMART" id="SM00387">
    <property type="entry name" value="HATPase_c"/>
    <property type="match status" value="1"/>
</dbReference>
<keyword evidence="7" id="KW-0812">Transmembrane</keyword>
<organism evidence="9 10">
    <name type="scientific">Pedobacter metabolipauper</name>
    <dbReference type="NCBI Taxonomy" id="425513"/>
    <lineage>
        <taxon>Bacteria</taxon>
        <taxon>Pseudomonadati</taxon>
        <taxon>Bacteroidota</taxon>
        <taxon>Sphingobacteriia</taxon>
        <taxon>Sphingobacteriales</taxon>
        <taxon>Sphingobacteriaceae</taxon>
        <taxon>Pedobacter</taxon>
    </lineage>
</organism>
<dbReference type="InterPro" id="IPR003661">
    <property type="entry name" value="HisK_dim/P_dom"/>
</dbReference>
<dbReference type="PANTHER" id="PTHR43711">
    <property type="entry name" value="TWO-COMPONENT HISTIDINE KINASE"/>
    <property type="match status" value="1"/>
</dbReference>
<dbReference type="InterPro" id="IPR005467">
    <property type="entry name" value="His_kinase_dom"/>
</dbReference>
<dbReference type="SUPFAM" id="SSF55874">
    <property type="entry name" value="ATPase domain of HSP90 chaperone/DNA topoisomerase II/histidine kinase"/>
    <property type="match status" value="1"/>
</dbReference>
<dbReference type="InterPro" id="IPR050736">
    <property type="entry name" value="Sensor_HK_Regulatory"/>
</dbReference>
<dbReference type="RefSeq" id="WP_133576299.1">
    <property type="nucleotide sequence ID" value="NZ_SNYC01000004.1"/>
</dbReference>
<dbReference type="GO" id="GO:0000155">
    <property type="term" value="F:phosphorelay sensor kinase activity"/>
    <property type="evidence" value="ECO:0007669"/>
    <property type="project" value="InterPro"/>
</dbReference>
<keyword evidence="7" id="KW-0472">Membrane</keyword>
<dbReference type="EMBL" id="SNYC01000004">
    <property type="protein sequence ID" value="TDQ10282.1"/>
    <property type="molecule type" value="Genomic_DNA"/>
</dbReference>
<feature type="domain" description="Histidine kinase" evidence="8">
    <location>
        <begin position="460"/>
        <end position="673"/>
    </location>
</feature>
<dbReference type="PANTHER" id="PTHR43711:SF28">
    <property type="entry name" value="SENSOR HISTIDINE KINASE YXDK"/>
    <property type="match status" value="1"/>
</dbReference>
<evidence type="ECO:0000313" key="9">
    <source>
        <dbReference type="EMBL" id="TDQ10282.1"/>
    </source>
</evidence>
<dbReference type="Gene3D" id="1.25.40.10">
    <property type="entry name" value="Tetratricopeptide repeat domain"/>
    <property type="match status" value="2"/>
</dbReference>
<dbReference type="Pfam" id="PF00512">
    <property type="entry name" value="HisKA"/>
    <property type="match status" value="1"/>
</dbReference>
<dbReference type="Gene3D" id="3.30.565.10">
    <property type="entry name" value="Histidine kinase-like ATPase, C-terminal domain"/>
    <property type="match status" value="1"/>
</dbReference>
<dbReference type="InterPro" id="IPR004358">
    <property type="entry name" value="Sig_transdc_His_kin-like_C"/>
</dbReference>
<evidence type="ECO:0000256" key="3">
    <source>
        <dbReference type="ARBA" id="ARBA00022553"/>
    </source>
</evidence>
<keyword evidence="10" id="KW-1185">Reference proteome</keyword>
<evidence type="ECO:0000259" key="8">
    <source>
        <dbReference type="PROSITE" id="PS50109"/>
    </source>
</evidence>
<evidence type="ECO:0000256" key="1">
    <source>
        <dbReference type="ARBA" id="ARBA00000085"/>
    </source>
</evidence>
<dbReference type="InterPro" id="IPR036097">
    <property type="entry name" value="HisK_dim/P_sf"/>
</dbReference>
<dbReference type="Gene3D" id="1.10.287.130">
    <property type="match status" value="1"/>
</dbReference>
<dbReference type="PROSITE" id="PS51257">
    <property type="entry name" value="PROKAR_LIPOPROTEIN"/>
    <property type="match status" value="1"/>
</dbReference>
<dbReference type="AlphaFoldDB" id="A0A4R6SZT7"/>
<gene>
    <name evidence="9" type="ORF">ATK78_2448</name>
</gene>
<dbReference type="CDD" id="cd00082">
    <property type="entry name" value="HisKA"/>
    <property type="match status" value="1"/>
</dbReference>
<evidence type="ECO:0000256" key="4">
    <source>
        <dbReference type="ARBA" id="ARBA00022679"/>
    </source>
</evidence>
<evidence type="ECO:0000256" key="2">
    <source>
        <dbReference type="ARBA" id="ARBA00012438"/>
    </source>
</evidence>
<feature type="transmembrane region" description="Helical" evidence="7">
    <location>
        <begin position="400"/>
        <end position="420"/>
    </location>
</feature>
<dbReference type="SUPFAM" id="SSF48452">
    <property type="entry name" value="TPR-like"/>
    <property type="match status" value="2"/>
</dbReference>
<proteinExistence type="predicted"/>
<dbReference type="CDD" id="cd00075">
    <property type="entry name" value="HATPase"/>
    <property type="match status" value="1"/>
</dbReference>
<keyword evidence="7" id="KW-1133">Transmembrane helix</keyword>
<dbReference type="InterPro" id="IPR019734">
    <property type="entry name" value="TPR_rpt"/>
</dbReference>
<dbReference type="Pfam" id="PF02518">
    <property type="entry name" value="HATPase_c"/>
    <property type="match status" value="1"/>
</dbReference>
<evidence type="ECO:0000256" key="6">
    <source>
        <dbReference type="ARBA" id="ARBA00023012"/>
    </source>
</evidence>
<dbReference type="InterPro" id="IPR036890">
    <property type="entry name" value="HATPase_C_sf"/>
</dbReference>
<comment type="catalytic activity">
    <reaction evidence="1">
        <text>ATP + protein L-histidine = ADP + protein N-phospho-L-histidine.</text>
        <dbReference type="EC" id="2.7.13.3"/>
    </reaction>
</comment>
<name>A0A4R6SZT7_9SPHI</name>
<accession>A0A4R6SZT7</accession>
<evidence type="ECO:0000313" key="10">
    <source>
        <dbReference type="Proteomes" id="UP000295620"/>
    </source>
</evidence>
<keyword evidence="4" id="KW-0808">Transferase</keyword>
<dbReference type="InterPro" id="IPR011990">
    <property type="entry name" value="TPR-like_helical_dom_sf"/>
</dbReference>
<dbReference type="SMART" id="SM00028">
    <property type="entry name" value="TPR"/>
    <property type="match status" value="5"/>
</dbReference>
<evidence type="ECO:0000256" key="7">
    <source>
        <dbReference type="SAM" id="Phobius"/>
    </source>
</evidence>
<keyword evidence="3" id="KW-0597">Phosphoprotein</keyword>
<dbReference type="PRINTS" id="PR00344">
    <property type="entry name" value="BCTRLSENSOR"/>
</dbReference>
<dbReference type="OrthoDB" id="9810447at2"/>
<sequence length="673" mass="77696">MNYWVKTLFLVILFFSCGKINLQKDHQAFFGTVIERAEYLKMLQNPGKAIQYLDSTYAQYPDAGPADRCKRYLFKATLYREQRNFKDATTNADSALFILLPYAEQTGYILKYAEATLLRGDILFDQGLYSYAYQYYYLAKKKAEYEGKSPENYLFQSRFNNRLAVINYKQDNFKQAVYYYKNTIQSLHLSKKSFDTFYEMQGALSNIAFSYTKLGLPDSTLKYYTQCIRLLNGGEKDYSDRHDFITMAKGVVFGNMGDAYFIKENFLLADSFYRKGIRINSQKGYYNQDALISQLKLAHLHVARGQLKEAGLIFDELSSSKELVEPASLRRFYQNRAAYNKAIKNFEAAYSDLQRYIRLEEQEALNKRKLIGSNVGDVFKLLQQEYDINSLTKQDQQKNIVLFLFFLFLMMAIVIIFLTIRNSNTAKRYTVKIKEHSLDQQVTLLALEQSNREHSRMASILAHDLKNPIHAINSIALLMLYDDDRTDDDKEMLGLIKESAINLTAMIDDVLLVRNADGAVIISKEEMDMNDLLKQSVNLLRFKAGEKDQTILLNDKGPVMVLADREQIWRVINNLLVNAIKFSLKQTRITVNLDVYQNYIEVSVADQGIGIPDDIKNMIFEPFTEAQRMGTAGEETFGLGLYISRRIIEAHQGKIWFEHGEVKGTVFKLQLPL</sequence>
<dbReference type="FunFam" id="3.30.565.10:FF:000006">
    <property type="entry name" value="Sensor histidine kinase WalK"/>
    <property type="match status" value="1"/>
</dbReference>
<dbReference type="SMART" id="SM00388">
    <property type="entry name" value="HisKA"/>
    <property type="match status" value="1"/>
</dbReference>
<evidence type="ECO:0000256" key="5">
    <source>
        <dbReference type="ARBA" id="ARBA00022777"/>
    </source>
</evidence>
<dbReference type="InterPro" id="IPR003594">
    <property type="entry name" value="HATPase_dom"/>
</dbReference>
<dbReference type="SUPFAM" id="SSF47384">
    <property type="entry name" value="Homodimeric domain of signal transducing histidine kinase"/>
    <property type="match status" value="1"/>
</dbReference>
<keyword evidence="5 9" id="KW-0418">Kinase</keyword>
<comment type="caution">
    <text evidence="9">The sequence shown here is derived from an EMBL/GenBank/DDBJ whole genome shotgun (WGS) entry which is preliminary data.</text>
</comment>
<dbReference type="PROSITE" id="PS50109">
    <property type="entry name" value="HIS_KIN"/>
    <property type="match status" value="1"/>
</dbReference>
<protein>
    <recommendedName>
        <fullName evidence="2">histidine kinase</fullName>
        <ecNumber evidence="2">2.7.13.3</ecNumber>
    </recommendedName>
</protein>